<evidence type="ECO:0000256" key="1">
    <source>
        <dbReference type="SAM" id="MobiDB-lite"/>
    </source>
</evidence>
<evidence type="ECO:0000313" key="3">
    <source>
        <dbReference type="Proteomes" id="UP001382727"/>
    </source>
</evidence>
<keyword evidence="3" id="KW-1185">Reference proteome</keyword>
<proteinExistence type="predicted"/>
<protein>
    <submittedName>
        <fullName evidence="2">Uncharacterized protein</fullName>
    </submittedName>
</protein>
<accession>A0ABZ2MGS8</accession>
<feature type="region of interest" description="Disordered" evidence="1">
    <location>
        <begin position="1"/>
        <end position="48"/>
    </location>
</feature>
<dbReference type="Proteomes" id="UP001382727">
    <property type="component" value="Chromosome"/>
</dbReference>
<name>A0ABZ2MGS8_9MICO</name>
<sequence>MTTKNALRPGSERRHAPRHAAEHDPEHTSHTPYDQRMSDRFRPSLSTR</sequence>
<feature type="compositionally biased region" description="Basic and acidic residues" evidence="1">
    <location>
        <begin position="10"/>
        <end position="29"/>
    </location>
</feature>
<organism evidence="2 3">
    <name type="scientific">Janibacter alittae</name>
    <dbReference type="NCBI Taxonomy" id="3115209"/>
    <lineage>
        <taxon>Bacteria</taxon>
        <taxon>Bacillati</taxon>
        <taxon>Actinomycetota</taxon>
        <taxon>Actinomycetes</taxon>
        <taxon>Micrococcales</taxon>
        <taxon>Intrasporangiaceae</taxon>
        <taxon>Janibacter</taxon>
    </lineage>
</organism>
<gene>
    <name evidence="2" type="ORF">V1351_14780</name>
</gene>
<reference evidence="2 3" key="1">
    <citation type="submission" date="2024-02" db="EMBL/GenBank/DDBJ databases">
        <title>Janibacter sp. nov., isolated from gut of marine sandworm.</title>
        <authorList>
            <person name="Kim B."/>
            <person name="Jun M.O."/>
            <person name="Shin N.-R."/>
        </authorList>
    </citation>
    <scope>NUCLEOTIDE SEQUENCE [LARGE SCALE GENOMIC DNA]</scope>
    <source>
        <strain evidence="2 3">A1S7</strain>
    </source>
</reference>
<dbReference type="EMBL" id="CP144913">
    <property type="protein sequence ID" value="WXB76188.1"/>
    <property type="molecule type" value="Genomic_DNA"/>
</dbReference>
<evidence type="ECO:0000313" key="2">
    <source>
        <dbReference type="EMBL" id="WXB76188.1"/>
    </source>
</evidence>
<dbReference type="RefSeq" id="WP_338748955.1">
    <property type="nucleotide sequence ID" value="NZ_CP144913.1"/>
</dbReference>